<feature type="compositionally biased region" description="Low complexity" evidence="2">
    <location>
        <begin position="1"/>
        <end position="14"/>
    </location>
</feature>
<name>D8QDV5_SCHCM</name>
<feature type="region of interest" description="Disordered" evidence="2">
    <location>
        <begin position="366"/>
        <end position="413"/>
    </location>
</feature>
<sequence>MSTLAASPSPSAPASKRHSLNISIGPRPLQLVDGAGGPQTAPLAQGEGRGVWGFESKTMSPPMSASARFPATTKAQRRQSSISYIPPDSPSPFTRYSAGVGRSQSVRGSGLKGQRDSTSSLSSIGDGERVEREPLTLVEKHAELLHFIAQKESKCLELRSQLQMHEAELLQLKRKWERIVAKGANTTSAGPSSTTTASTSPPSQTHSPSVQSPDVNTMMLGGIKEVGRWMASLSNTPASGQSPPKQSSRPKHRTAKSYESKKSKTSDDEADDEDEDATIHPKSRTPVPEDDLLGTSAPIGRSASVANAQQAAAPSMPGLGSISVAAPWVGKKLEELSGLTPQQIRTSKRGSLQFLADGLSSVLSPASPSLSNSDFAATSAQSPSNTSRARKRNSTPSVSSSNGNLSISSNGSVMSNGSTFSNASMLTTSSSTNSSLLDDDDDDFFGTLLGQKSAPAFKVMTPDSTSAAAPKKTPAIKEETVFEQDEEWNW</sequence>
<dbReference type="OMA" id="WMGSVGT"/>
<dbReference type="VEuPathDB" id="FungiDB:SCHCODRAFT_02512205"/>
<dbReference type="HOGENOM" id="CLU_021799_1_0_1"/>
<dbReference type="InParanoid" id="D8QDV5"/>
<feature type="compositionally biased region" description="Low complexity" evidence="2">
    <location>
        <begin position="186"/>
        <end position="213"/>
    </location>
</feature>
<evidence type="ECO:0000256" key="1">
    <source>
        <dbReference type="SAM" id="Coils"/>
    </source>
</evidence>
<dbReference type="RefSeq" id="XP_003028652.1">
    <property type="nucleotide sequence ID" value="XM_003028606.1"/>
</dbReference>
<dbReference type="KEGG" id="scm:SCHCO_02512205"/>
<keyword evidence="4" id="KW-1185">Reference proteome</keyword>
<feature type="compositionally biased region" description="Basic and acidic residues" evidence="2">
    <location>
        <begin position="256"/>
        <end position="267"/>
    </location>
</feature>
<evidence type="ECO:0000313" key="4">
    <source>
        <dbReference type="Proteomes" id="UP000007431"/>
    </source>
</evidence>
<feature type="region of interest" description="Disordered" evidence="2">
    <location>
        <begin position="233"/>
        <end position="298"/>
    </location>
</feature>
<dbReference type="AlphaFoldDB" id="D8QDV5"/>
<evidence type="ECO:0000313" key="3">
    <source>
        <dbReference type="EMBL" id="EFI93749.1"/>
    </source>
</evidence>
<dbReference type="Proteomes" id="UP000007431">
    <property type="component" value="Unassembled WGS sequence"/>
</dbReference>
<feature type="region of interest" description="Disordered" evidence="2">
    <location>
        <begin position="1"/>
        <end position="130"/>
    </location>
</feature>
<feature type="coiled-coil region" evidence="1">
    <location>
        <begin position="148"/>
        <end position="175"/>
    </location>
</feature>
<keyword evidence="1" id="KW-0175">Coiled coil</keyword>
<reference evidence="3 4" key="1">
    <citation type="journal article" date="2010" name="Nat. Biotechnol.">
        <title>Genome sequence of the model mushroom Schizophyllum commune.</title>
        <authorList>
            <person name="Ohm R.A."/>
            <person name="de Jong J.F."/>
            <person name="Lugones L.G."/>
            <person name="Aerts A."/>
            <person name="Kothe E."/>
            <person name="Stajich J.E."/>
            <person name="de Vries R.P."/>
            <person name="Record E."/>
            <person name="Levasseur A."/>
            <person name="Baker S.E."/>
            <person name="Bartholomew K.A."/>
            <person name="Coutinho P.M."/>
            <person name="Erdmann S."/>
            <person name="Fowler T.J."/>
            <person name="Gathman A.C."/>
            <person name="Lombard V."/>
            <person name="Henrissat B."/>
            <person name="Knabe N."/>
            <person name="Kuees U."/>
            <person name="Lilly W.W."/>
            <person name="Lindquist E."/>
            <person name="Lucas S."/>
            <person name="Magnuson J.K."/>
            <person name="Piumi F."/>
            <person name="Raudaskoski M."/>
            <person name="Salamov A."/>
            <person name="Schmutz J."/>
            <person name="Schwarze F.W.M.R."/>
            <person name="vanKuyk P.A."/>
            <person name="Horton J.S."/>
            <person name="Grigoriev I.V."/>
            <person name="Woesten H.A.B."/>
        </authorList>
    </citation>
    <scope>NUCLEOTIDE SEQUENCE [LARGE SCALE GENOMIC DNA]</scope>
    <source>
        <strain evidence="4">H4-8 / FGSC 9210</strain>
    </source>
</reference>
<evidence type="ECO:0000256" key="2">
    <source>
        <dbReference type="SAM" id="MobiDB-lite"/>
    </source>
</evidence>
<gene>
    <name evidence="3" type="ORF">SCHCODRAFT_112040</name>
</gene>
<dbReference type="GeneID" id="9590451"/>
<accession>D8QDV5</accession>
<organism evidence="4">
    <name type="scientific">Schizophyllum commune (strain H4-8 / FGSC 9210)</name>
    <name type="common">Split gill fungus</name>
    <dbReference type="NCBI Taxonomy" id="578458"/>
    <lineage>
        <taxon>Eukaryota</taxon>
        <taxon>Fungi</taxon>
        <taxon>Dikarya</taxon>
        <taxon>Basidiomycota</taxon>
        <taxon>Agaricomycotina</taxon>
        <taxon>Agaricomycetes</taxon>
        <taxon>Agaricomycetidae</taxon>
        <taxon>Agaricales</taxon>
        <taxon>Schizophyllaceae</taxon>
        <taxon>Schizophyllum</taxon>
    </lineage>
</organism>
<dbReference type="eggNOG" id="ENOG502SPVJ">
    <property type="taxonomic scope" value="Eukaryota"/>
</dbReference>
<feature type="compositionally biased region" description="Low complexity" evidence="2">
    <location>
        <begin position="394"/>
        <end position="412"/>
    </location>
</feature>
<feature type="compositionally biased region" description="Polar residues" evidence="2">
    <location>
        <begin position="233"/>
        <end position="247"/>
    </location>
</feature>
<feature type="compositionally biased region" description="Low complexity" evidence="2">
    <location>
        <begin position="97"/>
        <end position="109"/>
    </location>
</feature>
<dbReference type="EMBL" id="GL377310">
    <property type="protein sequence ID" value="EFI93749.1"/>
    <property type="molecule type" value="Genomic_DNA"/>
</dbReference>
<feature type="region of interest" description="Disordered" evidence="2">
    <location>
        <begin position="184"/>
        <end position="216"/>
    </location>
</feature>
<proteinExistence type="predicted"/>
<feature type="non-terminal residue" evidence="3">
    <location>
        <position position="490"/>
    </location>
</feature>
<protein>
    <submittedName>
        <fullName evidence="3">Uncharacterized protein</fullName>
    </submittedName>
</protein>
<dbReference type="OrthoDB" id="3204900at2759"/>
<feature type="compositionally biased region" description="Polar residues" evidence="2">
    <location>
        <begin position="374"/>
        <end position="387"/>
    </location>
</feature>